<evidence type="ECO:0000256" key="10">
    <source>
        <dbReference type="HAMAP-Rule" id="MF_01470"/>
    </source>
</evidence>
<dbReference type="PANTHER" id="PTHR34353">
    <property type="entry name" value="CRISPR-ASSOCIATED ENDONUCLEASE CAS1 1"/>
    <property type="match status" value="1"/>
</dbReference>
<dbReference type="GO" id="GO:0043571">
    <property type="term" value="P:maintenance of CRISPR repeat elements"/>
    <property type="evidence" value="ECO:0007669"/>
    <property type="project" value="UniProtKB-UniRule"/>
</dbReference>
<keyword evidence="4 10" id="KW-0378">Hydrolase</keyword>
<keyword evidence="7 10" id="KW-0238">DNA-binding</keyword>
<dbReference type="HAMAP" id="MF_01470">
    <property type="entry name" value="Cas1"/>
    <property type="match status" value="1"/>
</dbReference>
<evidence type="ECO:0000256" key="8">
    <source>
        <dbReference type="ARBA" id="ARBA00023211"/>
    </source>
</evidence>
<dbReference type="InterPro" id="IPR050646">
    <property type="entry name" value="Cas1"/>
</dbReference>
<keyword evidence="1 10" id="KW-0540">Nuclease</keyword>
<dbReference type="GO" id="GO:0046872">
    <property type="term" value="F:metal ion binding"/>
    <property type="evidence" value="ECO:0007669"/>
    <property type="project" value="UniProtKB-UniRule"/>
</dbReference>
<evidence type="ECO:0000256" key="6">
    <source>
        <dbReference type="ARBA" id="ARBA00023118"/>
    </source>
</evidence>
<evidence type="ECO:0000256" key="3">
    <source>
        <dbReference type="ARBA" id="ARBA00022759"/>
    </source>
</evidence>
<name>A0A5D0MQ22_FLESI</name>
<dbReference type="GO" id="GO:0004520">
    <property type="term" value="F:DNA endonuclease activity"/>
    <property type="evidence" value="ECO:0007669"/>
    <property type="project" value="InterPro"/>
</dbReference>
<dbReference type="InterPro" id="IPR042206">
    <property type="entry name" value="CRISPR-assoc_Cas1_C"/>
</dbReference>
<evidence type="ECO:0000313" key="12">
    <source>
        <dbReference type="Proteomes" id="UP000323337"/>
    </source>
</evidence>
<proteinExistence type="inferred from homology"/>
<keyword evidence="6 10" id="KW-0051">Antiviral defense</keyword>
<feature type="binding site" evidence="10">
    <location>
        <position position="204"/>
    </location>
    <ligand>
        <name>Mn(2+)</name>
        <dbReference type="ChEBI" id="CHEBI:29035"/>
    </ligand>
</feature>
<organism evidence="11 12">
    <name type="scientific">Flexistipes sinusarabici</name>
    <dbReference type="NCBI Taxonomy" id="2352"/>
    <lineage>
        <taxon>Bacteria</taxon>
        <taxon>Pseudomonadati</taxon>
        <taxon>Deferribacterota</taxon>
        <taxon>Deferribacteres</taxon>
        <taxon>Deferribacterales</taxon>
        <taxon>Flexistipitaceae</taxon>
        <taxon>Flexistipes</taxon>
    </lineage>
</organism>
<dbReference type="NCBIfam" id="TIGR03639">
    <property type="entry name" value="cas1_NMENI"/>
    <property type="match status" value="1"/>
</dbReference>
<keyword evidence="2 10" id="KW-0479">Metal-binding</keyword>
<dbReference type="NCBIfam" id="TIGR00287">
    <property type="entry name" value="cas1"/>
    <property type="match status" value="1"/>
</dbReference>
<evidence type="ECO:0000256" key="1">
    <source>
        <dbReference type="ARBA" id="ARBA00022722"/>
    </source>
</evidence>
<reference evidence="11 12" key="1">
    <citation type="submission" date="2019-08" db="EMBL/GenBank/DDBJ databases">
        <title>Genomic characterization of a novel candidate phylum (ARYD3) from a high temperature, high salinity tertiary oil reservoir in north central Oklahoma, USA.</title>
        <authorList>
            <person name="Youssef N.H."/>
            <person name="Yadav A."/>
            <person name="Elshahed M.S."/>
        </authorList>
    </citation>
    <scope>NUCLEOTIDE SEQUENCE [LARGE SCALE GENOMIC DNA]</scope>
    <source>
        <strain evidence="11">ARYD1</strain>
    </source>
</reference>
<dbReference type="Proteomes" id="UP000323337">
    <property type="component" value="Unassembled WGS sequence"/>
</dbReference>
<dbReference type="EMBL" id="VSIV01000114">
    <property type="protein sequence ID" value="TYB33691.1"/>
    <property type="molecule type" value="Genomic_DNA"/>
</dbReference>
<gene>
    <name evidence="10 11" type="primary">cas1</name>
    <name evidence="11" type="ORF">FXF49_05035</name>
</gene>
<evidence type="ECO:0000313" key="11">
    <source>
        <dbReference type="EMBL" id="TYB33691.1"/>
    </source>
</evidence>
<dbReference type="GO" id="GO:0051607">
    <property type="term" value="P:defense response to virus"/>
    <property type="evidence" value="ECO:0007669"/>
    <property type="project" value="UniProtKB-UniRule"/>
</dbReference>
<dbReference type="EC" id="3.1.-.-" evidence="10"/>
<feature type="binding site" evidence="10">
    <location>
        <position position="147"/>
    </location>
    <ligand>
        <name>Mn(2+)</name>
        <dbReference type="ChEBI" id="CHEBI:29035"/>
    </ligand>
</feature>
<evidence type="ECO:0000256" key="4">
    <source>
        <dbReference type="ARBA" id="ARBA00022801"/>
    </source>
</evidence>
<keyword evidence="8 10" id="KW-0464">Manganese</keyword>
<accession>A0A5D0MQ22</accession>
<evidence type="ECO:0000256" key="5">
    <source>
        <dbReference type="ARBA" id="ARBA00022842"/>
    </source>
</evidence>
<dbReference type="Pfam" id="PF01867">
    <property type="entry name" value="Cas_Cas1"/>
    <property type="match status" value="1"/>
</dbReference>
<feature type="binding site" evidence="10">
    <location>
        <position position="219"/>
    </location>
    <ligand>
        <name>Mn(2+)</name>
        <dbReference type="ChEBI" id="CHEBI:29035"/>
    </ligand>
</feature>
<evidence type="ECO:0000256" key="9">
    <source>
        <dbReference type="ARBA" id="ARBA00038592"/>
    </source>
</evidence>
<comment type="cofactor">
    <cofactor evidence="10">
        <name>Mg(2+)</name>
        <dbReference type="ChEBI" id="CHEBI:18420"/>
    </cofactor>
    <cofactor evidence="10">
        <name>Mn(2+)</name>
        <dbReference type="ChEBI" id="CHEBI:29035"/>
    </cofactor>
</comment>
<comment type="function">
    <text evidence="10">CRISPR (clustered regularly interspaced short palindromic repeat), is an adaptive immune system that provides protection against mobile genetic elements (viruses, transposable elements and conjugative plasmids). CRISPR clusters contain spacers, sequences complementary to antecedent mobile elements, and target invading nucleic acids. CRISPR clusters are transcribed and processed into CRISPR RNA (crRNA). Acts as a dsDNA endonuclease. Involved in the integration of spacer DNA into the CRISPR cassette.</text>
</comment>
<dbReference type="GO" id="GO:0003677">
    <property type="term" value="F:DNA binding"/>
    <property type="evidence" value="ECO:0007669"/>
    <property type="project" value="UniProtKB-KW"/>
</dbReference>
<comment type="similarity">
    <text evidence="10">Belongs to the CRISPR-associated endonuclease Cas1 family.</text>
</comment>
<evidence type="ECO:0000256" key="7">
    <source>
        <dbReference type="ARBA" id="ARBA00023125"/>
    </source>
</evidence>
<dbReference type="Gene3D" id="1.20.120.920">
    <property type="entry name" value="CRISPR-associated endonuclease Cas1, C-terminal domain"/>
    <property type="match status" value="1"/>
</dbReference>
<protein>
    <recommendedName>
        <fullName evidence="10">CRISPR-associated endonuclease Cas1</fullName>
        <ecNumber evidence="10">3.1.-.-</ecNumber>
    </recommendedName>
</protein>
<comment type="caution">
    <text evidence="11">The sequence shown here is derived from an EMBL/GenBank/DDBJ whole genome shotgun (WGS) entry which is preliminary data.</text>
</comment>
<evidence type="ECO:0000256" key="2">
    <source>
        <dbReference type="ARBA" id="ARBA00022723"/>
    </source>
</evidence>
<keyword evidence="3 10" id="KW-0255">Endonuclease</keyword>
<dbReference type="GO" id="GO:0016787">
    <property type="term" value="F:hydrolase activity"/>
    <property type="evidence" value="ECO:0007669"/>
    <property type="project" value="UniProtKB-KW"/>
</dbReference>
<sequence length="305" mass="34522">MDKQVVEITKSKRHLCVHRGFMIVKDGKEELARLPIDMIGVVLANSYGLTVSNKLLLSLGENNIPFVICGKSHLPESVMWPISGNYRHAACTDAQIKKASLNKRIWKEIIINKIKCQSAVLKSLNINNARLDELAQKVKSADNTNNEGLAAKYYWSRLFGSSFKRDKEQEGINSLLNYGYTILRSMTARSIMCCGLNPLLGIKHVNKLNPMRLADDIMEPYRPMVDQLVFYLVKENKLEINKETKRALAGIHLLPMYTNNISSTLGFSLQSLTQSISKLYLGETDKLVFPSGIINNKYIIEHLRH</sequence>
<dbReference type="PANTHER" id="PTHR34353:SF2">
    <property type="entry name" value="CRISPR-ASSOCIATED ENDONUCLEASE CAS1 1"/>
    <property type="match status" value="1"/>
</dbReference>
<keyword evidence="5 10" id="KW-0460">Magnesium</keyword>
<dbReference type="RefSeq" id="WP_303700826.1">
    <property type="nucleotide sequence ID" value="NZ_VSIV01000114.1"/>
</dbReference>
<dbReference type="InterPro" id="IPR002729">
    <property type="entry name" value="CRISPR-assoc_Cas1"/>
</dbReference>
<comment type="subunit">
    <text evidence="9 10">Homodimer, forms a heterotetramer with a Cas2 homodimer.</text>
</comment>
<dbReference type="AlphaFoldDB" id="A0A5D0MQ22"/>
<dbReference type="InterPro" id="IPR019855">
    <property type="entry name" value="CRISPR-assoc_Cas1_NMENI"/>
</dbReference>